<dbReference type="Gene3D" id="1.10.8.10">
    <property type="entry name" value="DNA helicase RuvA subunit, C-terminal domain"/>
    <property type="match status" value="1"/>
</dbReference>
<organism evidence="8 9">
    <name type="scientific">Desulfurispirillum indicum (strain ATCC BAA-1389 / DSM 22839 / S5)</name>
    <dbReference type="NCBI Taxonomy" id="653733"/>
    <lineage>
        <taxon>Bacteria</taxon>
        <taxon>Pseudomonadati</taxon>
        <taxon>Chrysiogenota</taxon>
        <taxon>Chrysiogenia</taxon>
        <taxon>Chrysiogenales</taxon>
        <taxon>Chrysiogenaceae</taxon>
        <taxon>Desulfurispirillum</taxon>
    </lineage>
</organism>
<evidence type="ECO:0000259" key="7">
    <source>
        <dbReference type="Pfam" id="PF17827"/>
    </source>
</evidence>
<feature type="domain" description="Methyltransferase small" evidence="6">
    <location>
        <begin position="126"/>
        <end position="208"/>
    </location>
</feature>
<dbReference type="OrthoDB" id="9800643at2"/>
<name>E6W427_DESIS</name>
<dbReference type="InterPro" id="IPR004556">
    <property type="entry name" value="HemK-like"/>
</dbReference>
<dbReference type="AlphaFoldDB" id="E6W427"/>
<accession>E6W427</accession>
<evidence type="ECO:0000259" key="6">
    <source>
        <dbReference type="Pfam" id="PF05175"/>
    </source>
</evidence>
<dbReference type="PANTHER" id="PTHR18895">
    <property type="entry name" value="HEMK METHYLTRANSFERASE"/>
    <property type="match status" value="1"/>
</dbReference>
<dbReference type="InterPro" id="IPR002052">
    <property type="entry name" value="DNA_methylase_N6_adenine_CS"/>
</dbReference>
<evidence type="ECO:0000256" key="2">
    <source>
        <dbReference type="ARBA" id="ARBA00022603"/>
    </source>
</evidence>
<dbReference type="GO" id="GO:0003676">
    <property type="term" value="F:nucleic acid binding"/>
    <property type="evidence" value="ECO:0007669"/>
    <property type="project" value="InterPro"/>
</dbReference>
<dbReference type="Proteomes" id="UP000002572">
    <property type="component" value="Chromosome"/>
</dbReference>
<dbReference type="Pfam" id="PF17827">
    <property type="entry name" value="PrmC_N"/>
    <property type="match status" value="1"/>
</dbReference>
<keyword evidence="2 8" id="KW-0489">Methyltransferase</keyword>
<evidence type="ECO:0000256" key="1">
    <source>
        <dbReference type="ARBA" id="ARBA00012771"/>
    </source>
</evidence>
<dbReference type="HOGENOM" id="CLU_018398_3_1_0"/>
<dbReference type="InterPro" id="IPR050320">
    <property type="entry name" value="N5-glutamine_MTase"/>
</dbReference>
<dbReference type="FunCoup" id="E6W427">
    <property type="interactions" value="402"/>
</dbReference>
<keyword evidence="3 8" id="KW-0808">Transferase</keyword>
<evidence type="ECO:0000313" key="9">
    <source>
        <dbReference type="Proteomes" id="UP000002572"/>
    </source>
</evidence>
<dbReference type="NCBIfam" id="TIGR03534">
    <property type="entry name" value="RF_mod_PrmC"/>
    <property type="match status" value="1"/>
</dbReference>
<reference evidence="8 9" key="1">
    <citation type="submission" date="2010-12" db="EMBL/GenBank/DDBJ databases">
        <title>Complete sequence of Desulfurispirillum indicum S5.</title>
        <authorList>
            <consortium name="US DOE Joint Genome Institute"/>
            <person name="Lucas S."/>
            <person name="Copeland A."/>
            <person name="Lapidus A."/>
            <person name="Cheng J.-F."/>
            <person name="Goodwin L."/>
            <person name="Pitluck S."/>
            <person name="Chertkov O."/>
            <person name="Held B."/>
            <person name="Detter J.C."/>
            <person name="Han C."/>
            <person name="Tapia R."/>
            <person name="Land M."/>
            <person name="Hauser L."/>
            <person name="Kyrpides N."/>
            <person name="Ivanova N."/>
            <person name="Mikhailova N."/>
            <person name="Haggblom M."/>
            <person name="Rauschenbach I."/>
            <person name="Bini E."/>
            <person name="Woyke T."/>
        </authorList>
    </citation>
    <scope>NUCLEOTIDE SEQUENCE [LARGE SCALE GENOMIC DNA]</scope>
    <source>
        <strain evidence="9">ATCC BAA-1389 / DSM 22839 / S5</strain>
    </source>
</reference>
<dbReference type="eggNOG" id="COG2890">
    <property type="taxonomic scope" value="Bacteria"/>
</dbReference>
<dbReference type="PROSITE" id="PS00092">
    <property type="entry name" value="N6_MTASE"/>
    <property type="match status" value="1"/>
</dbReference>
<dbReference type="KEGG" id="din:Selin_2271"/>
<evidence type="ECO:0000256" key="4">
    <source>
        <dbReference type="ARBA" id="ARBA00022691"/>
    </source>
</evidence>
<dbReference type="Gene3D" id="3.40.50.150">
    <property type="entry name" value="Vaccinia Virus protein VP39"/>
    <property type="match status" value="1"/>
</dbReference>
<evidence type="ECO:0000256" key="5">
    <source>
        <dbReference type="ARBA" id="ARBA00048391"/>
    </source>
</evidence>
<dbReference type="EMBL" id="CP002432">
    <property type="protein sequence ID" value="ADU66991.1"/>
    <property type="molecule type" value="Genomic_DNA"/>
</dbReference>
<dbReference type="InterPro" id="IPR040758">
    <property type="entry name" value="PrmC_N"/>
</dbReference>
<dbReference type="SUPFAM" id="SSF53335">
    <property type="entry name" value="S-adenosyl-L-methionine-dependent methyltransferases"/>
    <property type="match status" value="1"/>
</dbReference>
<dbReference type="EC" id="2.1.1.297" evidence="1"/>
<comment type="catalytic activity">
    <reaction evidence="5">
        <text>L-glutaminyl-[peptide chain release factor] + S-adenosyl-L-methionine = N(5)-methyl-L-glutaminyl-[peptide chain release factor] + S-adenosyl-L-homocysteine + H(+)</text>
        <dbReference type="Rhea" id="RHEA:42896"/>
        <dbReference type="Rhea" id="RHEA-COMP:10271"/>
        <dbReference type="Rhea" id="RHEA-COMP:10272"/>
        <dbReference type="ChEBI" id="CHEBI:15378"/>
        <dbReference type="ChEBI" id="CHEBI:30011"/>
        <dbReference type="ChEBI" id="CHEBI:57856"/>
        <dbReference type="ChEBI" id="CHEBI:59789"/>
        <dbReference type="ChEBI" id="CHEBI:61891"/>
        <dbReference type="EC" id="2.1.1.297"/>
    </reaction>
</comment>
<dbReference type="InterPro" id="IPR019874">
    <property type="entry name" value="RF_methyltr_PrmC"/>
</dbReference>
<dbReference type="PANTHER" id="PTHR18895:SF74">
    <property type="entry name" value="MTRF1L RELEASE FACTOR GLUTAMINE METHYLTRANSFERASE"/>
    <property type="match status" value="1"/>
</dbReference>
<dbReference type="InterPro" id="IPR007848">
    <property type="entry name" value="Small_mtfrase_dom"/>
</dbReference>
<dbReference type="STRING" id="653733.Selin_2271"/>
<dbReference type="InterPro" id="IPR029063">
    <property type="entry name" value="SAM-dependent_MTases_sf"/>
</dbReference>
<keyword evidence="4" id="KW-0949">S-adenosyl-L-methionine</keyword>
<dbReference type="Pfam" id="PF05175">
    <property type="entry name" value="MTS"/>
    <property type="match status" value="1"/>
</dbReference>
<sequence length="293" mass="32643">MNSVETPEIWTLQRLLLWSTTYLEKKGVNAARYSAETLLAKVCDYQRRLDIYLHFDRPCTPEELQSFKHLLQRRTGGEPLAYITGEQNFLGLDFQVGPGVLIPRFDTETIAMEAVARLRLPCAPQQPAILDLCCGSGVLGITVAHMAGKPCQLTLADIDPAALEYAQRNASRHLGAGAWHVLPSDLFGAIRGTFDLILCNPPYLDQAHLSEREDEVRHEPLHALDGGRDGLDFYRALARGFRHHLNPGGRMLLEAGYDQHQSLASLFGDTLEKPLFDEAKRFRGAVITPSETP</sequence>
<dbReference type="InParanoid" id="E6W427"/>
<keyword evidence="9" id="KW-1185">Reference proteome</keyword>
<dbReference type="GO" id="GO:0102559">
    <property type="term" value="F:peptide chain release factor N(5)-glutamine methyltransferase activity"/>
    <property type="evidence" value="ECO:0007669"/>
    <property type="project" value="UniProtKB-EC"/>
</dbReference>
<evidence type="ECO:0000256" key="3">
    <source>
        <dbReference type="ARBA" id="ARBA00022679"/>
    </source>
</evidence>
<dbReference type="NCBIfam" id="TIGR00536">
    <property type="entry name" value="hemK_fam"/>
    <property type="match status" value="1"/>
</dbReference>
<evidence type="ECO:0000313" key="8">
    <source>
        <dbReference type="EMBL" id="ADU66991.1"/>
    </source>
</evidence>
<protein>
    <recommendedName>
        <fullName evidence="1">peptide chain release factor N(5)-glutamine methyltransferase</fullName>
        <ecNumber evidence="1">2.1.1.297</ecNumber>
    </recommendedName>
</protein>
<dbReference type="CDD" id="cd02440">
    <property type="entry name" value="AdoMet_MTases"/>
    <property type="match status" value="1"/>
</dbReference>
<gene>
    <name evidence="8" type="ordered locus">Selin_2271</name>
</gene>
<dbReference type="GO" id="GO:0032259">
    <property type="term" value="P:methylation"/>
    <property type="evidence" value="ECO:0007669"/>
    <property type="project" value="UniProtKB-KW"/>
</dbReference>
<proteinExistence type="predicted"/>
<feature type="domain" description="Release factor glutamine methyltransferase N-terminal" evidence="7">
    <location>
        <begin position="15"/>
        <end position="85"/>
    </location>
</feature>